<dbReference type="Proteomes" id="UP000019753">
    <property type="component" value="Unassembled WGS sequence"/>
</dbReference>
<dbReference type="OrthoDB" id="4577644at2"/>
<dbReference type="PRINTS" id="PR00081">
    <property type="entry name" value="GDHRDH"/>
</dbReference>
<keyword evidence="2" id="KW-0560">Oxidoreductase</keyword>
<evidence type="ECO:0000256" key="1">
    <source>
        <dbReference type="ARBA" id="ARBA00006484"/>
    </source>
</evidence>
<dbReference type="GO" id="GO:0016491">
    <property type="term" value="F:oxidoreductase activity"/>
    <property type="evidence" value="ECO:0007669"/>
    <property type="project" value="UniProtKB-KW"/>
</dbReference>
<dbReference type="Pfam" id="PF00106">
    <property type="entry name" value="adh_short"/>
    <property type="match status" value="1"/>
</dbReference>
<evidence type="ECO:0000313" key="3">
    <source>
        <dbReference type="EMBL" id="EYR63991.1"/>
    </source>
</evidence>
<dbReference type="InterPro" id="IPR036291">
    <property type="entry name" value="NAD(P)-bd_dom_sf"/>
</dbReference>
<accession>A0A021VS48</accession>
<organism evidence="3 4">
    <name type="scientific">Actinotalea ferrariae CF5-4</name>
    <dbReference type="NCBI Taxonomy" id="948458"/>
    <lineage>
        <taxon>Bacteria</taxon>
        <taxon>Bacillati</taxon>
        <taxon>Actinomycetota</taxon>
        <taxon>Actinomycetes</taxon>
        <taxon>Micrococcales</taxon>
        <taxon>Cellulomonadaceae</taxon>
        <taxon>Actinotalea</taxon>
    </lineage>
</organism>
<dbReference type="RefSeq" id="WP_034224680.1">
    <property type="nucleotide sequence ID" value="NZ_AXCW01000056.1"/>
</dbReference>
<sequence>MSTGTPHPGPAAALAALGPRLDGRRAVVTGGTDGVGAELALLLRDRGADVVIIGRSAEKARAVVARSDAASTTGTMTAITADLSLMRTVEETVDRLAEQVDRIDVLVHGVGIFISHVAHSAEGVELDFAVSYLSCFVFLERAAERGLLGPATRVLSLAATAPRTPFFARAEFDDLDAVTARTGLRGHTQAQTANDLLMAAAPARYGVAAMGYGPGNVRTGILRAQPTWFRLLVGLFPKREPAQVAAQLLGLLTDDAWRSDAAGWAGRSGRFGIAAHVADERRQRALLAVSEELRRRAVTAPLPS</sequence>
<comment type="caution">
    <text evidence="3">The sequence shown here is derived from an EMBL/GenBank/DDBJ whole genome shotgun (WGS) entry which is preliminary data.</text>
</comment>
<protein>
    <recommendedName>
        <fullName evidence="5">Short-chain dehydrogenase</fullName>
    </recommendedName>
</protein>
<evidence type="ECO:0000313" key="4">
    <source>
        <dbReference type="Proteomes" id="UP000019753"/>
    </source>
</evidence>
<dbReference type="PANTHER" id="PTHR24320">
    <property type="entry name" value="RETINOL DEHYDROGENASE"/>
    <property type="match status" value="1"/>
</dbReference>
<comment type="similarity">
    <text evidence="1">Belongs to the short-chain dehydrogenases/reductases (SDR) family.</text>
</comment>
<dbReference type="AlphaFoldDB" id="A0A021VS48"/>
<reference evidence="3 4" key="1">
    <citation type="submission" date="2014-01" db="EMBL/GenBank/DDBJ databases">
        <title>Actinotalea ferrariae CF5-4.</title>
        <authorList>
            <person name="Chen F."/>
            <person name="Li Y."/>
            <person name="Wang G."/>
        </authorList>
    </citation>
    <scope>NUCLEOTIDE SEQUENCE [LARGE SCALE GENOMIC DNA]</scope>
    <source>
        <strain evidence="3 4">CF5-4</strain>
    </source>
</reference>
<gene>
    <name evidence="3" type="ORF">N866_16735</name>
</gene>
<keyword evidence="4" id="KW-1185">Reference proteome</keyword>
<dbReference type="Gene3D" id="3.40.50.720">
    <property type="entry name" value="NAD(P)-binding Rossmann-like Domain"/>
    <property type="match status" value="1"/>
</dbReference>
<name>A0A021VS48_9CELL</name>
<dbReference type="EMBL" id="AXCW01000056">
    <property type="protein sequence ID" value="EYR63991.1"/>
    <property type="molecule type" value="Genomic_DNA"/>
</dbReference>
<dbReference type="SUPFAM" id="SSF51735">
    <property type="entry name" value="NAD(P)-binding Rossmann-fold domains"/>
    <property type="match status" value="1"/>
</dbReference>
<evidence type="ECO:0008006" key="5">
    <source>
        <dbReference type="Google" id="ProtNLM"/>
    </source>
</evidence>
<dbReference type="InterPro" id="IPR002347">
    <property type="entry name" value="SDR_fam"/>
</dbReference>
<proteinExistence type="inferred from homology"/>
<evidence type="ECO:0000256" key="2">
    <source>
        <dbReference type="ARBA" id="ARBA00023002"/>
    </source>
</evidence>
<dbReference type="PANTHER" id="PTHR24320:SF148">
    <property type="entry name" value="NAD(P)-BINDING ROSSMANN-FOLD SUPERFAMILY PROTEIN"/>
    <property type="match status" value="1"/>
</dbReference>